<dbReference type="Gene3D" id="3.40.50.1820">
    <property type="entry name" value="alpha/beta hydrolase"/>
    <property type="match status" value="1"/>
</dbReference>
<evidence type="ECO:0000256" key="2">
    <source>
        <dbReference type="ARBA" id="ARBA00022801"/>
    </source>
</evidence>
<comment type="similarity">
    <text evidence="1">Belongs to the 'GDXG' lipolytic enzyme family.</text>
</comment>
<evidence type="ECO:0000259" key="4">
    <source>
        <dbReference type="Pfam" id="PF20434"/>
    </source>
</evidence>
<dbReference type="InterPro" id="IPR049492">
    <property type="entry name" value="BD-FAE-like_dom"/>
</dbReference>
<dbReference type="AlphaFoldDB" id="A0A918TBR1"/>
<name>A0A918TBR1_9BACT</name>
<feature type="chain" id="PRO_5037318092" evidence="3">
    <location>
        <begin position="19"/>
        <end position="281"/>
    </location>
</feature>
<comment type="caution">
    <text evidence="5">The sequence shown here is derived from an EMBL/GenBank/DDBJ whole genome shotgun (WGS) entry which is preliminary data.</text>
</comment>
<evidence type="ECO:0000313" key="5">
    <source>
        <dbReference type="EMBL" id="GHC41394.1"/>
    </source>
</evidence>
<feature type="domain" description="BD-FAE-like" evidence="4">
    <location>
        <begin position="50"/>
        <end position="235"/>
    </location>
</feature>
<organism evidence="5 6">
    <name type="scientific">Roseibacillus persicicus</name>
    <dbReference type="NCBI Taxonomy" id="454148"/>
    <lineage>
        <taxon>Bacteria</taxon>
        <taxon>Pseudomonadati</taxon>
        <taxon>Verrucomicrobiota</taxon>
        <taxon>Verrucomicrobiia</taxon>
        <taxon>Verrucomicrobiales</taxon>
        <taxon>Verrucomicrobiaceae</taxon>
        <taxon>Roseibacillus</taxon>
    </lineage>
</organism>
<feature type="signal peptide" evidence="3">
    <location>
        <begin position="1"/>
        <end position="18"/>
    </location>
</feature>
<dbReference type="PANTHER" id="PTHR48081:SF30">
    <property type="entry name" value="ACETYL-HYDROLASE LIPR-RELATED"/>
    <property type="match status" value="1"/>
</dbReference>
<keyword evidence="3" id="KW-0732">Signal</keyword>
<accession>A0A918TBR1</accession>
<dbReference type="InterPro" id="IPR050300">
    <property type="entry name" value="GDXG_lipolytic_enzyme"/>
</dbReference>
<dbReference type="GO" id="GO:0004806">
    <property type="term" value="F:triacylglycerol lipase activity"/>
    <property type="evidence" value="ECO:0007669"/>
    <property type="project" value="TreeGrafter"/>
</dbReference>
<dbReference type="SUPFAM" id="SSF53474">
    <property type="entry name" value="alpha/beta-Hydrolases"/>
    <property type="match status" value="1"/>
</dbReference>
<dbReference type="Proteomes" id="UP000644507">
    <property type="component" value="Unassembled WGS sequence"/>
</dbReference>
<evidence type="ECO:0000313" key="6">
    <source>
        <dbReference type="Proteomes" id="UP000644507"/>
    </source>
</evidence>
<reference evidence="5" key="1">
    <citation type="journal article" date="2014" name="Int. J. Syst. Evol. Microbiol.">
        <title>Complete genome sequence of Corynebacterium casei LMG S-19264T (=DSM 44701T), isolated from a smear-ripened cheese.</title>
        <authorList>
            <consortium name="US DOE Joint Genome Institute (JGI-PGF)"/>
            <person name="Walter F."/>
            <person name="Albersmeier A."/>
            <person name="Kalinowski J."/>
            <person name="Ruckert C."/>
        </authorList>
    </citation>
    <scope>NUCLEOTIDE SEQUENCE</scope>
    <source>
        <strain evidence="5">KCTC 12988</strain>
    </source>
</reference>
<dbReference type="InterPro" id="IPR029058">
    <property type="entry name" value="AB_hydrolase_fold"/>
</dbReference>
<evidence type="ECO:0000256" key="1">
    <source>
        <dbReference type="ARBA" id="ARBA00010515"/>
    </source>
</evidence>
<keyword evidence="2" id="KW-0378">Hydrolase</keyword>
<evidence type="ECO:0000256" key="3">
    <source>
        <dbReference type="SAM" id="SignalP"/>
    </source>
</evidence>
<dbReference type="Pfam" id="PF20434">
    <property type="entry name" value="BD-FAE"/>
    <property type="match status" value="1"/>
</dbReference>
<dbReference type="EMBL" id="BMXI01000001">
    <property type="protein sequence ID" value="GHC41394.1"/>
    <property type="molecule type" value="Genomic_DNA"/>
</dbReference>
<proteinExistence type="inferred from homology"/>
<gene>
    <name evidence="5" type="ORF">GCM10007100_02680</name>
</gene>
<sequence length="281" mass="30626">MIRLLLPLLLAASLPLSAAYPPFIKGARVETYAEVEDVALKVWIVGESEEGVRKPAVVLFFGGSWRFGSPDSLQRHARYLAGKGMICLLADYRVLNRNPIKIADCVADARAAVSWTRQNAERLGIDPDRIAAGGASAGGHLAACTALSPAGKEPQEAAASRPNALLLFNPPLVMAPFEGDTFAFTNRVDRRFFGAEPKALSPIHNLSETAPPTWIAHGTSDKLVPITTAKAFESEMKELGLKCELLEAPRMSHAFHYRDPWFSKVMSGAEMFLRGLGWLKE</sequence>
<dbReference type="PANTHER" id="PTHR48081">
    <property type="entry name" value="AB HYDROLASE SUPERFAMILY PROTEIN C4A8.06C"/>
    <property type="match status" value="1"/>
</dbReference>
<protein>
    <submittedName>
        <fullName evidence="5">Lipase</fullName>
    </submittedName>
</protein>
<reference evidence="5" key="2">
    <citation type="submission" date="2020-09" db="EMBL/GenBank/DDBJ databases">
        <authorList>
            <person name="Sun Q."/>
            <person name="Kim S."/>
        </authorList>
    </citation>
    <scope>NUCLEOTIDE SEQUENCE</scope>
    <source>
        <strain evidence="5">KCTC 12988</strain>
    </source>
</reference>
<keyword evidence="6" id="KW-1185">Reference proteome</keyword>